<dbReference type="AlphaFoldDB" id="A0A016U861"/>
<evidence type="ECO:0000313" key="2">
    <source>
        <dbReference type="Proteomes" id="UP000024635"/>
    </source>
</evidence>
<accession>A0A016U861</accession>
<keyword evidence="2" id="KW-1185">Reference proteome</keyword>
<dbReference type="EMBL" id="JARK01001388">
    <property type="protein sequence ID" value="EYC11091.1"/>
    <property type="molecule type" value="Genomic_DNA"/>
</dbReference>
<gene>
    <name evidence="1" type="primary">Acey_s0052.g2211</name>
    <name evidence="1" type="ORF">Y032_0052g2211</name>
</gene>
<proteinExistence type="predicted"/>
<reference evidence="2" key="1">
    <citation type="journal article" date="2015" name="Nat. Genet.">
        <title>The genome and transcriptome of the zoonotic hookworm Ancylostoma ceylanicum identify infection-specific gene families.</title>
        <authorList>
            <person name="Schwarz E.M."/>
            <person name="Hu Y."/>
            <person name="Antoshechkin I."/>
            <person name="Miller M.M."/>
            <person name="Sternberg P.W."/>
            <person name="Aroian R.V."/>
        </authorList>
    </citation>
    <scope>NUCLEOTIDE SEQUENCE</scope>
    <source>
        <strain evidence="2">HY135</strain>
    </source>
</reference>
<protein>
    <submittedName>
        <fullName evidence="1">Uncharacterized protein</fullName>
    </submittedName>
</protein>
<comment type="caution">
    <text evidence="1">The sequence shown here is derived from an EMBL/GenBank/DDBJ whole genome shotgun (WGS) entry which is preliminary data.</text>
</comment>
<sequence length="125" mass="14045">MNGCSANHMRRTFPMICSFSAHSQFNTLILSNSWRCSRYTATGRCCCSDLRNNMGGAAPTDTATQVMQHFALQYHVCHFHSMLFPHPSFKSRSDGANAQSVYLFEKDYISLGVVRPLEQNGSLSR</sequence>
<dbReference type="Proteomes" id="UP000024635">
    <property type="component" value="Unassembled WGS sequence"/>
</dbReference>
<evidence type="ECO:0000313" key="1">
    <source>
        <dbReference type="EMBL" id="EYC11091.1"/>
    </source>
</evidence>
<name>A0A016U861_9BILA</name>
<organism evidence="1 2">
    <name type="scientific">Ancylostoma ceylanicum</name>
    <dbReference type="NCBI Taxonomy" id="53326"/>
    <lineage>
        <taxon>Eukaryota</taxon>
        <taxon>Metazoa</taxon>
        <taxon>Ecdysozoa</taxon>
        <taxon>Nematoda</taxon>
        <taxon>Chromadorea</taxon>
        <taxon>Rhabditida</taxon>
        <taxon>Rhabditina</taxon>
        <taxon>Rhabditomorpha</taxon>
        <taxon>Strongyloidea</taxon>
        <taxon>Ancylostomatidae</taxon>
        <taxon>Ancylostomatinae</taxon>
        <taxon>Ancylostoma</taxon>
    </lineage>
</organism>